<keyword evidence="6 19" id="KW-0479">Metal-binding</keyword>
<dbReference type="EC" id="3.1.-.-" evidence="19"/>
<dbReference type="Gene3D" id="3.90.320.10">
    <property type="match status" value="1"/>
</dbReference>
<dbReference type="InterPro" id="IPR041677">
    <property type="entry name" value="DNA2/NAM7_AAA_11"/>
</dbReference>
<feature type="compositionally biased region" description="Pro residues" evidence="20">
    <location>
        <begin position="171"/>
        <end position="182"/>
    </location>
</feature>
<feature type="domain" description="DNA2/NAM7 helicase helicase" evidence="22">
    <location>
        <begin position="1126"/>
        <end position="1206"/>
    </location>
</feature>
<dbReference type="GO" id="GO:0006281">
    <property type="term" value="P:DNA repair"/>
    <property type="evidence" value="ECO:0007669"/>
    <property type="project" value="UniProtKB-KW"/>
</dbReference>
<dbReference type="EC" id="3.6.4.12" evidence="19"/>
<dbReference type="GO" id="GO:0051539">
    <property type="term" value="F:4 iron, 4 sulfur cluster binding"/>
    <property type="evidence" value="ECO:0007669"/>
    <property type="project" value="UniProtKB-UniRule"/>
</dbReference>
<dbReference type="GO" id="GO:0017116">
    <property type="term" value="F:single-stranded DNA helicase activity"/>
    <property type="evidence" value="ECO:0007669"/>
    <property type="project" value="UniProtKB-UniRule"/>
</dbReference>
<keyword evidence="5 19" id="KW-0540">Nuclease</keyword>
<dbReference type="GO" id="GO:0046872">
    <property type="term" value="F:metal ion binding"/>
    <property type="evidence" value="ECO:0007669"/>
    <property type="project" value="UniProtKB-UniRule"/>
</dbReference>
<evidence type="ECO:0000259" key="23">
    <source>
        <dbReference type="Pfam" id="PF13087"/>
    </source>
</evidence>
<dbReference type="EMBL" id="BRXW01000435">
    <property type="protein sequence ID" value="GMH54538.1"/>
    <property type="molecule type" value="Genomic_DNA"/>
</dbReference>
<evidence type="ECO:0000313" key="25">
    <source>
        <dbReference type="Proteomes" id="UP001165122"/>
    </source>
</evidence>
<keyword evidence="16 19" id="KW-0539">Nucleus</keyword>
<evidence type="ECO:0000256" key="8">
    <source>
        <dbReference type="ARBA" id="ARBA00022763"/>
    </source>
</evidence>
<evidence type="ECO:0000256" key="18">
    <source>
        <dbReference type="ARBA" id="ARBA00047995"/>
    </source>
</evidence>
<evidence type="ECO:0000256" key="2">
    <source>
        <dbReference type="ARBA" id="ARBA00007913"/>
    </source>
</evidence>
<dbReference type="Pfam" id="PF08696">
    <property type="entry name" value="Dna2"/>
    <property type="match status" value="1"/>
</dbReference>
<dbReference type="Pfam" id="PF13086">
    <property type="entry name" value="AAA_11"/>
    <property type="match status" value="1"/>
</dbReference>
<dbReference type="GO" id="GO:0005694">
    <property type="term" value="C:chromosome"/>
    <property type="evidence" value="ECO:0007669"/>
    <property type="project" value="UniProtKB-SubCell"/>
</dbReference>
<keyword evidence="15 19" id="KW-0234">DNA repair</keyword>
<dbReference type="GO" id="GO:0005524">
    <property type="term" value="F:ATP binding"/>
    <property type="evidence" value="ECO:0007669"/>
    <property type="project" value="UniProtKB-UniRule"/>
</dbReference>
<keyword evidence="12 19" id="KW-0408">Iron</keyword>
<evidence type="ECO:0000256" key="9">
    <source>
        <dbReference type="ARBA" id="ARBA00022801"/>
    </source>
</evidence>
<comment type="subcellular location">
    <subcellularLocation>
        <location evidence="19">Nucleus</location>
    </subcellularLocation>
    <subcellularLocation>
        <location evidence="19">Chromosome</location>
    </subcellularLocation>
</comment>
<feature type="domain" description="DNA replication factor Dna2 N-terminal" evidence="21">
    <location>
        <begin position="339"/>
        <end position="564"/>
    </location>
</feature>
<feature type="region of interest" description="Disordered" evidence="20">
    <location>
        <begin position="1"/>
        <end position="30"/>
    </location>
</feature>
<comment type="cofactor">
    <cofactor evidence="1">
        <name>[4Fe-4S] cluster</name>
        <dbReference type="ChEBI" id="CHEBI:49883"/>
    </cofactor>
</comment>
<evidence type="ECO:0000256" key="16">
    <source>
        <dbReference type="ARBA" id="ARBA00023242"/>
    </source>
</evidence>
<feature type="region of interest" description="Disordered" evidence="20">
    <location>
        <begin position="163"/>
        <end position="294"/>
    </location>
</feature>
<comment type="similarity">
    <text evidence="2 19">Belongs to the DNA2/NAM7 helicase family.</text>
</comment>
<keyword evidence="14 19" id="KW-0238">DNA-binding</keyword>
<dbReference type="GO" id="GO:0005737">
    <property type="term" value="C:cytoplasm"/>
    <property type="evidence" value="ECO:0007669"/>
    <property type="project" value="TreeGrafter"/>
</dbReference>
<dbReference type="SUPFAM" id="SSF52540">
    <property type="entry name" value="P-loop containing nucleoside triphosphate hydrolases"/>
    <property type="match status" value="1"/>
</dbReference>
<keyword evidence="25" id="KW-1185">Reference proteome</keyword>
<dbReference type="InterPro" id="IPR045055">
    <property type="entry name" value="DNA2/NAM7-like"/>
</dbReference>
<keyword evidence="7 19" id="KW-0547">Nucleotide-binding</keyword>
<keyword evidence="13 19" id="KW-0411">Iron-sulfur</keyword>
<keyword evidence="3 19" id="KW-0004">4Fe-4S</keyword>
<name>A0A9W7DXQ7_9STRA</name>
<comment type="caution">
    <text evidence="24">The sequence shown here is derived from an EMBL/GenBank/DDBJ whole genome shotgun (WGS) entry which is preliminary data.</text>
</comment>
<keyword evidence="11 19" id="KW-0067">ATP-binding</keyword>
<dbReference type="PANTHER" id="PTHR10887:SF433">
    <property type="entry name" value="DNA REPLICATION ATP-DEPENDENT HELICASE_NUCLEASE DNA2"/>
    <property type="match status" value="1"/>
</dbReference>
<dbReference type="Gene3D" id="3.40.50.300">
    <property type="entry name" value="P-loop containing nucleotide triphosphate hydrolases"/>
    <property type="match status" value="3"/>
</dbReference>
<evidence type="ECO:0000256" key="12">
    <source>
        <dbReference type="ARBA" id="ARBA00023004"/>
    </source>
</evidence>
<dbReference type="OrthoDB" id="306218at2759"/>
<keyword evidence="19" id="KW-0158">Chromosome</keyword>
<comment type="function">
    <text evidence="19">Key enzyme involved in DNA replication and DNA repair. Involved in Okazaki fragments processing by cleaving long flaps that escape FEN1: flaps that are longer than 27 nucleotides are coated by replication protein A complex (RPA), leading to recruit DNA2 which cleaves the flap until it is too short to bind RPA and becomes a substrate for FEN1. Also involved in 5'-end resection of DNA during double-strand break (DSB) repair by mediating the cleavage of 5'-ssDNA.</text>
</comment>
<evidence type="ECO:0000259" key="21">
    <source>
        <dbReference type="Pfam" id="PF08696"/>
    </source>
</evidence>
<dbReference type="GO" id="GO:0033567">
    <property type="term" value="P:DNA replication, Okazaki fragment processing"/>
    <property type="evidence" value="ECO:0007669"/>
    <property type="project" value="UniProtKB-UniRule"/>
</dbReference>
<reference evidence="25" key="1">
    <citation type="journal article" date="2023" name="Commun. Biol.">
        <title>Genome analysis of Parmales, the sister group of diatoms, reveals the evolutionary specialization of diatoms from phago-mixotrophs to photoautotrophs.</title>
        <authorList>
            <person name="Ban H."/>
            <person name="Sato S."/>
            <person name="Yoshikawa S."/>
            <person name="Yamada K."/>
            <person name="Nakamura Y."/>
            <person name="Ichinomiya M."/>
            <person name="Sato N."/>
            <person name="Blanc-Mathieu R."/>
            <person name="Endo H."/>
            <person name="Kuwata A."/>
            <person name="Ogata H."/>
        </authorList>
    </citation>
    <scope>NUCLEOTIDE SEQUENCE [LARGE SCALE GENOMIC DNA]</scope>
    <source>
        <strain evidence="25">NIES 3700</strain>
    </source>
</reference>
<dbReference type="GO" id="GO:0017108">
    <property type="term" value="F:5'-flap endonuclease activity"/>
    <property type="evidence" value="ECO:0007669"/>
    <property type="project" value="UniProtKB-UniRule"/>
</dbReference>
<feature type="compositionally biased region" description="Basic and acidic residues" evidence="20">
    <location>
        <begin position="1"/>
        <end position="10"/>
    </location>
</feature>
<evidence type="ECO:0000256" key="17">
    <source>
        <dbReference type="ARBA" id="ARBA00023268"/>
    </source>
</evidence>
<feature type="compositionally biased region" description="Pro residues" evidence="20">
    <location>
        <begin position="65"/>
        <end position="84"/>
    </location>
</feature>
<dbReference type="InterPro" id="IPR047187">
    <property type="entry name" value="SF1_C_Upf1"/>
</dbReference>
<evidence type="ECO:0000256" key="20">
    <source>
        <dbReference type="SAM" id="MobiDB-lite"/>
    </source>
</evidence>
<sequence>MLSSIERDVDNSTYTSTHSSTPTPPVLLNDSSIEKMRGNVLTSQLNNAECDNDERLSCSDLVSPTRPPPLKSKPLPPPPPPNALPPTSFKTPLKSSPSPQYMTSPDPFGDMFDDSAIKAMENAAAAAEMVGIGSNLTTTMPQPQPLVQRPVVQQPVVQQQVVQQQCQQPQLHPPPQPQPSQPQPKTTTTTPDPFGDSFSQVDWGDIDKLVADKQTQPPQPPPTTTLPDIEDCLIGKGTPFKPPRSLSQAQKLSQPDVKKRLQMSNHPQPPPRSVPLHNPQYSRSNSGNLTGPISMTKELPTSARYMGFTRYMILEVLDDVESFTKVLEVVKFKGEGGEGGERGRVYLRGDWFWCLVKKNDIFNIVSPSNTFLTTFSALPIIFDTDPAPNSTPDDLLFILNPDHIVSPSYVVEQLSCQRKAALKHRMKGSSFQQSRPGILGTIAHELFEKTVGSNSVTLENFNEFADEIVKKNSLSLIACDIIELEAKSHLMSFIPHIQEFTKVYTSIEDGSGGENEANGGSMTIVALQKREEEMKFRATRVNATEEELLVPHLGLSGNVDVTFEAEQTLGPNQLVKSLVAMELKTGNKQDIRSDHTAQLSLYTLMLKAAHGSNTPSNNSGAGDGGVLLYLNKNGFLPAFILPAVKTAKTLMAQRNQLASNLIELDRNRGVSTAGDGKTTIVSKTFEPAKLPPIADDRTLFDCGKCYSRSACMLYKAAEIKRKNTEDPEGEERPWLAEILRESTKHLSREHLKYFEEWDRMLDMEQNQKTKVSCFIDSARIREKKTRKTISTLTWLKQAYLAADKVEGQDCELKFERDLTAFLSQAIEGEGTSTQSSTRSNAGGIDRLHFEKGNRVIISSDATIFDCGEKSTSVGGRHELHIVLAEIVSTGRDFVSVRCSKAYAEKLKRFTDKWQKLDDSKSISVKFRIDLNEWGGGMGIFRENLMKLFRLNTMRPSYGLSVSESAREAIDIKCEDHALKWLRGLVVDLKPPSFEKVPRDTLFALAGRSVYGCDLEDLCIDFYSVLNEDQQLAVERVIGMKDYTVIQGLPGSGKTSTICFLIRLMVARGMKVLVSSYTHSAVDTLLTKLMESGFGKEEGAGDVVRLGLRAKSNDSIEEIRPEKFAQKKYNGTSGEHLMQVVNDAVVVGCTCLSMNKMSLLKNKKFDVVIIDEAGQITQPAILGPLFFAEKFVLVGDHLQMAPLVTSETALAAGYDVSLMRRLAENFDGCEPVVKLTLQYRMHSDICYLVNEVCYKGLLKCGTDEVRDGVVSYKQGWESGSIDRWLKQTMQPQNVVTFLDTDGLGSELETKAGEREIYNKTEVNYVSRIVKALSEKGGISLSDIGVISPYRAQVTRHLKEDPYLHSCTETGGLEINTIDTYQGRDKKVIIISFVKSNENGEVGSLLKDDRRLNVALSRAKMKLIMVGSLNCLRKGSETLDRVLGKVVDRDWVVKLGGEGGGGKENRFSQGSDVFRFASSKTPVKFDVSKAVWLDEKNKQAAKSAKRLRKSD</sequence>
<dbReference type="GO" id="GO:0003677">
    <property type="term" value="F:DNA binding"/>
    <property type="evidence" value="ECO:0007669"/>
    <property type="project" value="UniProtKB-UniRule"/>
</dbReference>
<evidence type="ECO:0000256" key="3">
    <source>
        <dbReference type="ARBA" id="ARBA00022485"/>
    </source>
</evidence>
<comment type="catalytic activity">
    <reaction evidence="18 19">
        <text>ATP + H2O = ADP + phosphate + H(+)</text>
        <dbReference type="Rhea" id="RHEA:13065"/>
        <dbReference type="ChEBI" id="CHEBI:15377"/>
        <dbReference type="ChEBI" id="CHEBI:15378"/>
        <dbReference type="ChEBI" id="CHEBI:30616"/>
        <dbReference type="ChEBI" id="CHEBI:43474"/>
        <dbReference type="ChEBI" id="CHEBI:456216"/>
        <dbReference type="EC" id="3.6.4.12"/>
    </reaction>
</comment>
<feature type="domain" description="DNA2/NAM7 helicase-like C-terminal" evidence="23">
    <location>
        <begin position="1213"/>
        <end position="1426"/>
    </location>
</feature>
<dbReference type="InterPro" id="IPR011604">
    <property type="entry name" value="PDDEXK-like_dom_sf"/>
</dbReference>
<dbReference type="InterPro" id="IPR027417">
    <property type="entry name" value="P-loop_NTPase"/>
</dbReference>
<evidence type="ECO:0000256" key="1">
    <source>
        <dbReference type="ARBA" id="ARBA00001966"/>
    </source>
</evidence>
<protein>
    <recommendedName>
        <fullName evidence="19">DNA replication ATP-dependent helicase/nuclease</fullName>
        <ecNumber evidence="19">3.1.-.-</ecNumber>
        <ecNumber evidence="19">3.6.4.12</ecNumber>
    </recommendedName>
</protein>
<dbReference type="GO" id="GO:0071932">
    <property type="term" value="P:replication fork reversal"/>
    <property type="evidence" value="ECO:0007669"/>
    <property type="project" value="TreeGrafter"/>
</dbReference>
<gene>
    <name evidence="24" type="ORF">TrLO_g9325</name>
</gene>
<dbReference type="InterPro" id="IPR041679">
    <property type="entry name" value="DNA2/NAM7-like_C"/>
</dbReference>
<feature type="compositionally biased region" description="Polar residues" evidence="20">
    <location>
        <begin position="89"/>
        <end position="103"/>
    </location>
</feature>
<proteinExistence type="inferred from homology"/>
<accession>A0A9W7DXQ7</accession>
<feature type="region of interest" description="Disordered" evidence="20">
    <location>
        <begin position="57"/>
        <end position="109"/>
    </location>
</feature>
<evidence type="ECO:0000313" key="24">
    <source>
        <dbReference type="EMBL" id="GMH54538.1"/>
    </source>
</evidence>
<dbReference type="GO" id="GO:0005634">
    <property type="term" value="C:nucleus"/>
    <property type="evidence" value="ECO:0007669"/>
    <property type="project" value="UniProtKB-SubCell"/>
</dbReference>
<dbReference type="CDD" id="cd18808">
    <property type="entry name" value="SF1_C_Upf1"/>
    <property type="match status" value="1"/>
</dbReference>
<evidence type="ECO:0000256" key="4">
    <source>
        <dbReference type="ARBA" id="ARBA00022705"/>
    </source>
</evidence>
<organism evidence="24 25">
    <name type="scientific">Triparma laevis f. longispina</name>
    <dbReference type="NCBI Taxonomy" id="1714387"/>
    <lineage>
        <taxon>Eukaryota</taxon>
        <taxon>Sar</taxon>
        <taxon>Stramenopiles</taxon>
        <taxon>Ochrophyta</taxon>
        <taxon>Bolidophyceae</taxon>
        <taxon>Parmales</taxon>
        <taxon>Triparmaceae</taxon>
        <taxon>Triparma</taxon>
    </lineage>
</organism>
<evidence type="ECO:0000256" key="15">
    <source>
        <dbReference type="ARBA" id="ARBA00023204"/>
    </source>
</evidence>
<dbReference type="Proteomes" id="UP001165122">
    <property type="component" value="Unassembled WGS sequence"/>
</dbReference>
<keyword evidence="9 19" id="KW-0378">Hydrolase</keyword>
<dbReference type="Pfam" id="PF13087">
    <property type="entry name" value="AAA_12"/>
    <property type="match status" value="1"/>
</dbReference>
<evidence type="ECO:0000256" key="7">
    <source>
        <dbReference type="ARBA" id="ARBA00022741"/>
    </source>
</evidence>
<dbReference type="PANTHER" id="PTHR10887">
    <property type="entry name" value="DNA2/NAM7 HELICASE FAMILY"/>
    <property type="match status" value="1"/>
</dbReference>
<dbReference type="InterPro" id="IPR014808">
    <property type="entry name" value="DNA_replication_fac_Dna2_N"/>
</dbReference>
<evidence type="ECO:0000256" key="6">
    <source>
        <dbReference type="ARBA" id="ARBA00022723"/>
    </source>
</evidence>
<keyword evidence="8 19" id="KW-0227">DNA damage</keyword>
<keyword evidence="10 19" id="KW-0347">Helicase</keyword>
<feature type="compositionally biased region" description="Low complexity" evidence="20">
    <location>
        <begin position="12"/>
        <end position="21"/>
    </location>
</feature>
<evidence type="ECO:0000256" key="19">
    <source>
        <dbReference type="RuleBase" id="RU367041"/>
    </source>
</evidence>
<evidence type="ECO:0000256" key="10">
    <source>
        <dbReference type="ARBA" id="ARBA00022806"/>
    </source>
</evidence>
<feature type="compositionally biased region" description="Polar residues" evidence="20">
    <location>
        <begin position="279"/>
        <end position="293"/>
    </location>
</feature>
<evidence type="ECO:0000256" key="13">
    <source>
        <dbReference type="ARBA" id="ARBA00023014"/>
    </source>
</evidence>
<evidence type="ECO:0000256" key="11">
    <source>
        <dbReference type="ARBA" id="ARBA00022840"/>
    </source>
</evidence>
<evidence type="ECO:0000256" key="5">
    <source>
        <dbReference type="ARBA" id="ARBA00022722"/>
    </source>
</evidence>
<evidence type="ECO:0000256" key="14">
    <source>
        <dbReference type="ARBA" id="ARBA00023125"/>
    </source>
</evidence>
<keyword evidence="17 19" id="KW-0511">Multifunctional enzyme</keyword>
<keyword evidence="4 19" id="KW-0235">DNA replication</keyword>
<evidence type="ECO:0000259" key="22">
    <source>
        <dbReference type="Pfam" id="PF13086"/>
    </source>
</evidence>